<dbReference type="SUPFAM" id="SSF52172">
    <property type="entry name" value="CheY-like"/>
    <property type="match status" value="1"/>
</dbReference>
<dbReference type="RefSeq" id="WP_072551693.1">
    <property type="nucleotide sequence ID" value="NZ_CP018153.1"/>
</dbReference>
<dbReference type="Pfam" id="PF00072">
    <property type="entry name" value="Response_reg"/>
    <property type="match status" value="1"/>
</dbReference>
<gene>
    <name evidence="3" type="ORF">LPB144_00845</name>
</gene>
<accession>A0A1L3J1P9</accession>
<sequence>MIEIILIDDDPIVNLINEKLFRIFDPKLEVTTYNSANTALEDIKKLEPPKDKEIFVFLDINMPEMTGWEFLDRIHFAELNFEPCFFILSSSIDPEEIQRANNYSLIESFIIKPLNRVKIKELFEKHSLLNNPIDN</sequence>
<dbReference type="PANTHER" id="PTHR44520">
    <property type="entry name" value="RESPONSE REGULATOR RCP1-RELATED"/>
    <property type="match status" value="1"/>
</dbReference>
<reference evidence="3 4" key="1">
    <citation type="submission" date="2016-11" db="EMBL/GenBank/DDBJ databases">
        <title>Gramella sp. LPB0144 isolated from marine environment.</title>
        <authorList>
            <person name="Kim E."/>
            <person name="Yi H."/>
        </authorList>
    </citation>
    <scope>NUCLEOTIDE SEQUENCE [LARGE SCALE GENOMIC DNA]</scope>
    <source>
        <strain evidence="3 4">LPB0144</strain>
    </source>
</reference>
<name>A0A1L3J1P9_9FLAO</name>
<dbReference type="PROSITE" id="PS50110">
    <property type="entry name" value="RESPONSE_REGULATORY"/>
    <property type="match status" value="1"/>
</dbReference>
<dbReference type="SMART" id="SM00448">
    <property type="entry name" value="REC"/>
    <property type="match status" value="1"/>
</dbReference>
<evidence type="ECO:0000256" key="1">
    <source>
        <dbReference type="PROSITE-ProRule" id="PRU00169"/>
    </source>
</evidence>
<dbReference type="OrthoDB" id="673128at2"/>
<dbReference type="AlphaFoldDB" id="A0A1L3J1P9"/>
<dbReference type="KEGG" id="grl:LPB144_00845"/>
<feature type="domain" description="Response regulatory" evidence="2">
    <location>
        <begin position="3"/>
        <end position="127"/>
    </location>
</feature>
<dbReference type="Gene3D" id="3.40.50.2300">
    <property type="match status" value="1"/>
</dbReference>
<feature type="modified residue" description="4-aspartylphosphate" evidence="1">
    <location>
        <position position="59"/>
    </location>
</feature>
<dbReference type="InterPro" id="IPR011006">
    <property type="entry name" value="CheY-like_superfamily"/>
</dbReference>
<organism evidence="3 4">
    <name type="scientific">Christiangramia salexigens</name>
    <dbReference type="NCBI Taxonomy" id="1913577"/>
    <lineage>
        <taxon>Bacteria</taxon>
        <taxon>Pseudomonadati</taxon>
        <taxon>Bacteroidota</taxon>
        <taxon>Flavobacteriia</taxon>
        <taxon>Flavobacteriales</taxon>
        <taxon>Flavobacteriaceae</taxon>
        <taxon>Christiangramia</taxon>
    </lineage>
</organism>
<keyword evidence="1" id="KW-0597">Phosphoprotein</keyword>
<dbReference type="EMBL" id="CP018153">
    <property type="protein sequence ID" value="APG59038.1"/>
    <property type="molecule type" value="Genomic_DNA"/>
</dbReference>
<dbReference type="GO" id="GO:0000160">
    <property type="term" value="P:phosphorelay signal transduction system"/>
    <property type="evidence" value="ECO:0007669"/>
    <property type="project" value="InterPro"/>
</dbReference>
<dbReference type="PANTHER" id="PTHR44520:SF2">
    <property type="entry name" value="RESPONSE REGULATOR RCP1"/>
    <property type="match status" value="1"/>
</dbReference>
<dbReference type="STRING" id="1913577.LPB144_00845"/>
<evidence type="ECO:0000313" key="4">
    <source>
        <dbReference type="Proteomes" id="UP000182510"/>
    </source>
</evidence>
<protein>
    <recommendedName>
        <fullName evidence="2">Response regulatory domain-containing protein</fullName>
    </recommendedName>
</protein>
<dbReference type="InterPro" id="IPR001789">
    <property type="entry name" value="Sig_transdc_resp-reg_receiver"/>
</dbReference>
<dbReference type="Proteomes" id="UP000182510">
    <property type="component" value="Chromosome"/>
</dbReference>
<dbReference type="InterPro" id="IPR052893">
    <property type="entry name" value="TCS_response_regulator"/>
</dbReference>
<evidence type="ECO:0000259" key="2">
    <source>
        <dbReference type="PROSITE" id="PS50110"/>
    </source>
</evidence>
<proteinExistence type="predicted"/>
<keyword evidence="4" id="KW-1185">Reference proteome</keyword>
<evidence type="ECO:0000313" key="3">
    <source>
        <dbReference type="EMBL" id="APG59038.1"/>
    </source>
</evidence>